<protein>
    <recommendedName>
        <fullName evidence="5">DUF1343 domain-containing protein</fullName>
    </recommendedName>
</protein>
<dbReference type="EMBL" id="FMJE01000004">
    <property type="protein sequence ID" value="SCM82211.1"/>
    <property type="molecule type" value="Genomic_DNA"/>
</dbReference>
<dbReference type="AlphaFoldDB" id="A0A212LXG7"/>
<dbReference type="Gene3D" id="3.90.1150.140">
    <property type="match status" value="1"/>
</dbReference>
<dbReference type="Gene3D" id="3.40.50.12170">
    <property type="entry name" value="Uncharacterised protein PF07075, DUF1343"/>
    <property type="match status" value="1"/>
</dbReference>
<dbReference type="Pfam" id="PF20732">
    <property type="entry name" value="NamZ_C"/>
    <property type="match status" value="1"/>
</dbReference>
<dbReference type="GO" id="GO:0033922">
    <property type="term" value="F:peptidoglycan beta-N-acetylmuramidase activity"/>
    <property type="evidence" value="ECO:0007669"/>
    <property type="project" value="InterPro"/>
</dbReference>
<sequence length="429" mass="46556">MHSKRLLMMFFLVYFLIAATGCSAAPDLSGRAAEKPAPAPALAPVRLGIDNIDRHLTVFQGKRVGLITNQTGMTSDFQSSIDVLKAKTNLVALFSPEHGIRGVIPAGAAVGSYLDEATGVPVYSLYGQTKKPTADMLDNIDVLAFDMQDIGARFYTYMFTMAYAMQSAKEQGKTFVVFDRPNPTGGEAVEGNIIQPGYESFIGLYPIPARHGLTIGEMARLMNSEYNIHCDLVVIPMTGWQRSMHFDDTGLPWVMTSPNVPTPDTALVYSGTGIFGGTNISEGVGTTRPFELVGAPWLNAAVLAERMNAAGLPGVAFRPVYFTPRQADVKYTGRLCGGVQLHVTDRQAFLPVRTGLTLLYVIKDMSGGKFSFNPSATAAAPTIDIYTGDSQVRLGAGLDEVLRQWDQAAAQFKQMSGKYYLYPPENKSF</sequence>
<feature type="signal peptide" evidence="1">
    <location>
        <begin position="1"/>
        <end position="24"/>
    </location>
</feature>
<organism evidence="4">
    <name type="scientific">uncultured Sporomusa sp</name>
    <dbReference type="NCBI Taxonomy" id="307249"/>
    <lineage>
        <taxon>Bacteria</taxon>
        <taxon>Bacillati</taxon>
        <taxon>Bacillota</taxon>
        <taxon>Negativicutes</taxon>
        <taxon>Selenomonadales</taxon>
        <taxon>Sporomusaceae</taxon>
        <taxon>Sporomusa</taxon>
        <taxon>environmental samples</taxon>
    </lineage>
</organism>
<dbReference type="PROSITE" id="PS51257">
    <property type="entry name" value="PROKAR_LIPOPROTEIN"/>
    <property type="match status" value="1"/>
</dbReference>
<accession>A0A212LXG7</accession>
<evidence type="ECO:0000259" key="2">
    <source>
        <dbReference type="Pfam" id="PF07075"/>
    </source>
</evidence>
<dbReference type="RefSeq" id="WP_288184945.1">
    <property type="nucleotide sequence ID" value="NZ_LT608335.1"/>
</dbReference>
<evidence type="ECO:0000256" key="1">
    <source>
        <dbReference type="SAM" id="SignalP"/>
    </source>
</evidence>
<evidence type="ECO:0000259" key="3">
    <source>
        <dbReference type="Pfam" id="PF20732"/>
    </source>
</evidence>
<gene>
    <name evidence="4" type="ORF">KL86SPO_40696</name>
</gene>
<dbReference type="Pfam" id="PF07075">
    <property type="entry name" value="NamZ_N"/>
    <property type="match status" value="1"/>
</dbReference>
<dbReference type="PANTHER" id="PTHR42915:SF1">
    <property type="entry name" value="PEPTIDOGLYCAN BETA-N-ACETYLMURAMIDASE NAMZ"/>
    <property type="match status" value="1"/>
</dbReference>
<dbReference type="InterPro" id="IPR048502">
    <property type="entry name" value="NamZ_N"/>
</dbReference>
<feature type="domain" description="Peptidoglycan beta-N-acetylmuramidase NamZ C-terminal" evidence="3">
    <location>
        <begin position="267"/>
        <end position="422"/>
    </location>
</feature>
<evidence type="ECO:0008006" key="5">
    <source>
        <dbReference type="Google" id="ProtNLM"/>
    </source>
</evidence>
<name>A0A212LXG7_9FIRM</name>
<feature type="chain" id="PRO_5012419901" description="DUF1343 domain-containing protein" evidence="1">
    <location>
        <begin position="25"/>
        <end position="429"/>
    </location>
</feature>
<reference evidence="4" key="1">
    <citation type="submission" date="2016-08" db="EMBL/GenBank/DDBJ databases">
        <authorList>
            <person name="Seilhamer J.J."/>
        </authorList>
    </citation>
    <scope>NUCLEOTIDE SEQUENCE</scope>
    <source>
        <strain evidence="4">86</strain>
    </source>
</reference>
<feature type="domain" description="Peptidoglycan beta-N-acetylmuramidase NamZ N-terminal" evidence="2">
    <location>
        <begin position="64"/>
        <end position="263"/>
    </location>
</feature>
<dbReference type="PIRSF" id="PIRSF016719">
    <property type="entry name" value="UCP016719"/>
    <property type="match status" value="1"/>
</dbReference>
<dbReference type="InterPro" id="IPR048503">
    <property type="entry name" value="NamZ_C"/>
</dbReference>
<proteinExistence type="predicted"/>
<evidence type="ECO:0000313" key="4">
    <source>
        <dbReference type="EMBL" id="SCM82211.1"/>
    </source>
</evidence>
<dbReference type="InterPro" id="IPR008302">
    <property type="entry name" value="NamZ"/>
</dbReference>
<dbReference type="PANTHER" id="PTHR42915">
    <property type="entry name" value="HYPOTHETICAL 460 KDA PROTEIN IN FEUA-SIGW INTERGENIC REGION [PRECURSOR]"/>
    <property type="match status" value="1"/>
</dbReference>
<keyword evidence="1" id="KW-0732">Signal</keyword>